<organism evidence="1 2">
    <name type="scientific">Devosia salina</name>
    <dbReference type="NCBI Taxonomy" id="2860336"/>
    <lineage>
        <taxon>Bacteria</taxon>
        <taxon>Pseudomonadati</taxon>
        <taxon>Pseudomonadota</taxon>
        <taxon>Alphaproteobacteria</taxon>
        <taxon>Hyphomicrobiales</taxon>
        <taxon>Devosiaceae</taxon>
        <taxon>Devosia</taxon>
    </lineage>
</organism>
<keyword evidence="2" id="KW-1185">Reference proteome</keyword>
<reference evidence="1 2" key="1">
    <citation type="submission" date="2021-08" db="EMBL/GenBank/DDBJ databases">
        <title>Devosia salina sp. nov., isolated from the South China Sea sediment.</title>
        <authorList>
            <person name="Zhou Z."/>
        </authorList>
    </citation>
    <scope>NUCLEOTIDE SEQUENCE [LARGE SCALE GENOMIC DNA]</scope>
    <source>
        <strain evidence="1 2">SCS-3</strain>
    </source>
</reference>
<dbReference type="Proteomes" id="UP000825799">
    <property type="component" value="Chromosome"/>
</dbReference>
<protein>
    <submittedName>
        <fullName evidence="1">Uncharacterized protein</fullName>
    </submittedName>
</protein>
<accession>A0ABX8WA53</accession>
<evidence type="ECO:0000313" key="1">
    <source>
        <dbReference type="EMBL" id="QYO75597.1"/>
    </source>
</evidence>
<evidence type="ECO:0000313" key="2">
    <source>
        <dbReference type="Proteomes" id="UP000825799"/>
    </source>
</evidence>
<gene>
    <name evidence="1" type="ORF">K1X15_13250</name>
</gene>
<dbReference type="EMBL" id="CP080590">
    <property type="protein sequence ID" value="QYO75597.1"/>
    <property type="molecule type" value="Genomic_DNA"/>
</dbReference>
<dbReference type="RefSeq" id="WP_220304095.1">
    <property type="nucleotide sequence ID" value="NZ_CP080590.1"/>
</dbReference>
<sequence length="123" mass="13719">MHIHFSPQTIDALVQVISGGNGQDRVGIYRSGTQLDSFMRGCNVSMRVGNGSRLPTLAEALERANRSEDQTILRTIAERAADPRDFLDEPERQQAVVDCATTVSSCRSSAARRDWYHRGSRLR</sequence>
<proteinExistence type="predicted"/>
<name>A0ABX8WA53_9HYPH</name>